<reference evidence="3 4" key="1">
    <citation type="submission" date="2020-02" db="EMBL/GenBank/DDBJ databases">
        <title>Whole-genome analyses of novel actinobacteria.</title>
        <authorList>
            <person name="Sahin N."/>
            <person name="Tokatli A."/>
        </authorList>
    </citation>
    <scope>NUCLEOTIDE SEQUENCE [LARGE SCALE GENOMIC DNA]</scope>
    <source>
        <strain evidence="3 4">YC504</strain>
    </source>
</reference>
<accession>A0A6G4XY76</accession>
<evidence type="ECO:0000313" key="3">
    <source>
        <dbReference type="EMBL" id="NGO81644.1"/>
    </source>
</evidence>
<evidence type="ECO:0000256" key="2">
    <source>
        <dbReference type="PROSITE-ProRule" id="PRU00252"/>
    </source>
</evidence>
<organism evidence="3 4">
    <name type="scientific">Streptomyces mesophilus</name>
    <dbReference type="NCBI Taxonomy" id="1775132"/>
    <lineage>
        <taxon>Bacteria</taxon>
        <taxon>Bacillati</taxon>
        <taxon>Actinomycetota</taxon>
        <taxon>Actinomycetes</taxon>
        <taxon>Kitasatosporales</taxon>
        <taxon>Streptomycetaceae</taxon>
        <taxon>Streptomyces</taxon>
    </lineage>
</organism>
<keyword evidence="1 2" id="KW-0238">DNA-binding</keyword>
<dbReference type="Gene3D" id="2.40.50.140">
    <property type="entry name" value="Nucleic acid-binding proteins"/>
    <property type="match status" value="1"/>
</dbReference>
<evidence type="ECO:0000313" key="4">
    <source>
        <dbReference type="Proteomes" id="UP000481109"/>
    </source>
</evidence>
<name>A0A6G4XY76_9ACTN</name>
<feature type="non-terminal residue" evidence="3">
    <location>
        <position position="135"/>
    </location>
</feature>
<dbReference type="CDD" id="cd04496">
    <property type="entry name" value="SSB_OBF"/>
    <property type="match status" value="1"/>
</dbReference>
<sequence>MNETLVTVVGNVATAPVTRVTANGAMVRFRLASTARYYDRATQDWRDGHTNFLTVFAWRGLAENVASSVSLGDPVVIQGRLKVKQESGVAGTQSVLGVDIEALALGHDLSRGTAAFRRVSRANPALTAGAGDVGA</sequence>
<evidence type="ECO:0000256" key="1">
    <source>
        <dbReference type="ARBA" id="ARBA00023125"/>
    </source>
</evidence>
<keyword evidence="4" id="KW-1185">Reference proteome</keyword>
<proteinExistence type="predicted"/>
<dbReference type="PROSITE" id="PS50935">
    <property type="entry name" value="SSB"/>
    <property type="match status" value="1"/>
</dbReference>
<gene>
    <name evidence="3" type="ORF">G6045_39220</name>
</gene>
<dbReference type="Pfam" id="PF00436">
    <property type="entry name" value="SSB"/>
    <property type="match status" value="1"/>
</dbReference>
<dbReference type="SUPFAM" id="SSF50249">
    <property type="entry name" value="Nucleic acid-binding proteins"/>
    <property type="match status" value="1"/>
</dbReference>
<dbReference type="AlphaFoldDB" id="A0A6G4XY76"/>
<dbReference type="EMBL" id="JAAKZW010000370">
    <property type="protein sequence ID" value="NGO81644.1"/>
    <property type="molecule type" value="Genomic_DNA"/>
</dbReference>
<dbReference type="Proteomes" id="UP000481109">
    <property type="component" value="Unassembled WGS sequence"/>
</dbReference>
<dbReference type="GO" id="GO:0003697">
    <property type="term" value="F:single-stranded DNA binding"/>
    <property type="evidence" value="ECO:0007669"/>
    <property type="project" value="InterPro"/>
</dbReference>
<dbReference type="InterPro" id="IPR012340">
    <property type="entry name" value="NA-bd_OB-fold"/>
</dbReference>
<protein>
    <submittedName>
        <fullName evidence="3">Single-stranded DNA-binding protein</fullName>
    </submittedName>
</protein>
<dbReference type="RefSeq" id="WP_165337030.1">
    <property type="nucleotide sequence ID" value="NZ_JAAKZW010000370.1"/>
</dbReference>
<comment type="caution">
    <text evidence="3">The sequence shown here is derived from an EMBL/GenBank/DDBJ whole genome shotgun (WGS) entry which is preliminary data.</text>
</comment>
<dbReference type="InterPro" id="IPR000424">
    <property type="entry name" value="Primosome_PriB/ssb"/>
</dbReference>